<dbReference type="Proteomes" id="UP000324974">
    <property type="component" value="Chromosome"/>
</dbReference>
<dbReference type="PANTHER" id="PTHR31901:SF9">
    <property type="entry name" value="GH3 DOMAIN-CONTAINING PROTEIN"/>
    <property type="match status" value="1"/>
</dbReference>
<evidence type="ECO:0000259" key="1">
    <source>
        <dbReference type="Pfam" id="PF23571"/>
    </source>
</evidence>
<dbReference type="GO" id="GO:0005737">
    <property type="term" value="C:cytoplasm"/>
    <property type="evidence" value="ECO:0007669"/>
    <property type="project" value="TreeGrafter"/>
</dbReference>
<proteinExistence type="predicted"/>
<dbReference type="EMBL" id="CP042425">
    <property type="protein sequence ID" value="QEL13473.1"/>
    <property type="molecule type" value="Genomic_DNA"/>
</dbReference>
<protein>
    <submittedName>
        <fullName evidence="3">GH3 auxin-responsive promoter</fullName>
    </submittedName>
</protein>
<dbReference type="InterPro" id="IPR055378">
    <property type="entry name" value="GH3_C"/>
</dbReference>
<organism evidence="3 4">
    <name type="scientific">Limnoglobus roseus</name>
    <dbReference type="NCBI Taxonomy" id="2598579"/>
    <lineage>
        <taxon>Bacteria</taxon>
        <taxon>Pseudomonadati</taxon>
        <taxon>Planctomycetota</taxon>
        <taxon>Planctomycetia</taxon>
        <taxon>Gemmatales</taxon>
        <taxon>Gemmataceae</taxon>
        <taxon>Limnoglobus</taxon>
    </lineage>
</organism>
<feature type="domain" description="GH3 middle" evidence="1">
    <location>
        <begin position="311"/>
        <end position="382"/>
    </location>
</feature>
<evidence type="ECO:0000259" key="2">
    <source>
        <dbReference type="Pfam" id="PF23572"/>
    </source>
</evidence>
<dbReference type="GO" id="GO:0016881">
    <property type="term" value="F:acid-amino acid ligase activity"/>
    <property type="evidence" value="ECO:0007669"/>
    <property type="project" value="TreeGrafter"/>
</dbReference>
<dbReference type="RefSeq" id="WP_149108443.1">
    <property type="nucleotide sequence ID" value="NZ_CP042425.1"/>
</dbReference>
<name>A0A5C1A553_9BACT</name>
<dbReference type="Pfam" id="PF23571">
    <property type="entry name" value="GH3_M"/>
    <property type="match status" value="1"/>
</dbReference>
<reference evidence="4" key="1">
    <citation type="submission" date="2019-08" db="EMBL/GenBank/DDBJ databases">
        <title>Limnoglobus roseus gen. nov., sp. nov., a novel freshwater planctomycete with a giant genome from the family Gemmataceae.</title>
        <authorList>
            <person name="Kulichevskaya I.S."/>
            <person name="Naumoff D.G."/>
            <person name="Miroshnikov K."/>
            <person name="Ivanova A."/>
            <person name="Philippov D.A."/>
            <person name="Hakobyan A."/>
            <person name="Rijpstra I.C."/>
            <person name="Sinninghe Damste J.S."/>
            <person name="Liesack W."/>
            <person name="Dedysh S.N."/>
        </authorList>
    </citation>
    <scope>NUCLEOTIDE SEQUENCE [LARGE SCALE GENOMIC DNA]</scope>
    <source>
        <strain evidence="4">PX52</strain>
    </source>
</reference>
<keyword evidence="4" id="KW-1185">Reference proteome</keyword>
<feature type="domain" description="GH3 C-terminal" evidence="2">
    <location>
        <begin position="397"/>
        <end position="510"/>
    </location>
</feature>
<dbReference type="InterPro" id="IPR055377">
    <property type="entry name" value="GH3_M"/>
</dbReference>
<dbReference type="PANTHER" id="PTHR31901">
    <property type="entry name" value="GH3 DOMAIN-CONTAINING PROTEIN"/>
    <property type="match status" value="1"/>
</dbReference>
<dbReference type="KEGG" id="lrs:PX52LOC_00330"/>
<gene>
    <name evidence="3" type="ORF">PX52LOC_00330</name>
</gene>
<sequence>MLTTAFLAPLVNLPLVRRVADAGLVQMAHSRTRELDRLDAGKVQAETLLKLVRTAKDTRFGMDHGFKDIDSVGDYQSRVPVRSYEYFWDHYWKGYPNVTDATWPGFMPYFALSSGTTSGATKYIPVSMDMVRSNRKAAQTTMALFRHCFPHHQLFTGKFFFLGGNTDVNLLSNGSRGGDLSGIAAREIPEAVRPYTFPPLELSRIPKWEEKMPRLAEAAAKENIVALSGVPSWMALLFDMMKQVTGKKTIAEIWPNFRLLIHGGTKFDGYRDLFRQQIGGDAFEFCEVYPASEGFIATEDPRYKLLRLVPDHDIFFEFIPVEDFDAHGQLKEKPTRHTVREIEVGVRYAVVLTSCAGVWSYLIGDTVVFESVKPPLMRFAGRTKNFLSAFGEHLIEEEVEKGVAHAARECGVFTGDFHVGPVFPTKPNVPGFHRYLIEFRDAVPDLKRFAGLLDKELDRLNEDYAAHRIGDLTMTIPEVVPVKLGSLAAWVEARKGTLDVQTKVPRMDNDGKLTEAIFAWLREKGKLQ</sequence>
<dbReference type="Pfam" id="PF23572">
    <property type="entry name" value="GH3_C"/>
    <property type="match status" value="1"/>
</dbReference>
<dbReference type="InterPro" id="IPR004993">
    <property type="entry name" value="GH3"/>
</dbReference>
<dbReference type="Pfam" id="PF03321">
    <property type="entry name" value="GH3"/>
    <property type="match status" value="1"/>
</dbReference>
<dbReference type="OrthoDB" id="5678283at2"/>
<accession>A0A5C1A553</accession>
<dbReference type="AlphaFoldDB" id="A0A5C1A553"/>
<evidence type="ECO:0000313" key="3">
    <source>
        <dbReference type="EMBL" id="QEL13473.1"/>
    </source>
</evidence>
<evidence type="ECO:0000313" key="4">
    <source>
        <dbReference type="Proteomes" id="UP000324974"/>
    </source>
</evidence>